<dbReference type="CDD" id="cd01146">
    <property type="entry name" value="FhuD"/>
    <property type="match status" value="1"/>
</dbReference>
<dbReference type="InterPro" id="IPR002491">
    <property type="entry name" value="ABC_transptr_periplasmic_BD"/>
</dbReference>
<protein>
    <submittedName>
        <fullName evidence="5">Iron(3+)-hydroxamate-binding protein FhuD</fullName>
    </submittedName>
</protein>
<keyword evidence="2" id="KW-0813">Transport</keyword>
<keyword evidence="3" id="KW-0732">Signal</keyword>
<evidence type="ECO:0000313" key="5">
    <source>
        <dbReference type="EMBL" id="QEA07404.1"/>
    </source>
</evidence>
<dbReference type="PANTHER" id="PTHR30532:SF1">
    <property type="entry name" value="IRON(3+)-HYDROXAMATE-BINDING PROTEIN FHUD"/>
    <property type="match status" value="1"/>
</dbReference>
<name>A0A5B8RIK8_9ZZZZ</name>
<evidence type="ECO:0000256" key="1">
    <source>
        <dbReference type="ARBA" id="ARBA00004196"/>
    </source>
</evidence>
<sequence length="296" mass="32704">MADRPLRVTVALMLLAVIVVLAPGRGRAAPPAVATVDWTLAETLLGLGVTPLAVAQVDAYRAWVSEPRLPDSVADLGLRMQPNMERLARLAPDRILISRMFTSLTPRLERIAPVSEFALYTPDSDTWEQMLALTRRLGTLVDREAAAERLIRRTREVFADCRGRIAGRDVRPLLMVQFMDARHVRVFGENGLYQVVLDRLGLHNAWPGPTNYWGFSLVGLEALAGINARIVVIEPFPAGVERALADNGLWQSLPSVARGDVVRLPPVWSFGALPSARRFARYLVDALDHGQPEDAH</sequence>
<dbReference type="InterPro" id="IPR051313">
    <property type="entry name" value="Bact_iron-sidero_bind"/>
</dbReference>
<accession>A0A5B8RIK8</accession>
<gene>
    <name evidence="5" type="primary">fhuD_1</name>
    <name evidence="5" type="ORF">KBTEX_03754</name>
</gene>
<dbReference type="SUPFAM" id="SSF53807">
    <property type="entry name" value="Helical backbone' metal receptor"/>
    <property type="match status" value="1"/>
</dbReference>
<feature type="domain" description="Fe/B12 periplasmic-binding" evidence="4">
    <location>
        <begin position="32"/>
        <end position="295"/>
    </location>
</feature>
<evidence type="ECO:0000256" key="3">
    <source>
        <dbReference type="ARBA" id="ARBA00022729"/>
    </source>
</evidence>
<evidence type="ECO:0000259" key="4">
    <source>
        <dbReference type="PROSITE" id="PS50983"/>
    </source>
</evidence>
<evidence type="ECO:0000256" key="2">
    <source>
        <dbReference type="ARBA" id="ARBA00022448"/>
    </source>
</evidence>
<dbReference type="PRINTS" id="PR01715">
    <property type="entry name" value="FERRIBNDNGPP"/>
</dbReference>
<dbReference type="PANTHER" id="PTHR30532">
    <property type="entry name" value="IRON III DICITRATE-BINDING PERIPLASMIC PROTEIN"/>
    <property type="match status" value="1"/>
</dbReference>
<dbReference type="AlphaFoldDB" id="A0A5B8RIK8"/>
<comment type="subcellular location">
    <subcellularLocation>
        <location evidence="1">Cell envelope</location>
    </subcellularLocation>
</comment>
<dbReference type="EMBL" id="MN079243">
    <property type="protein sequence ID" value="QEA07404.1"/>
    <property type="molecule type" value="Genomic_DNA"/>
</dbReference>
<reference evidence="5" key="1">
    <citation type="submission" date="2019-06" db="EMBL/GenBank/DDBJ databases">
        <authorList>
            <person name="Murdoch R.W."/>
            <person name="Fathepure B."/>
        </authorList>
    </citation>
    <scope>NUCLEOTIDE SEQUENCE</scope>
</reference>
<dbReference type="Pfam" id="PF01497">
    <property type="entry name" value="Peripla_BP_2"/>
    <property type="match status" value="1"/>
</dbReference>
<proteinExistence type="predicted"/>
<dbReference type="Gene3D" id="3.40.50.1980">
    <property type="entry name" value="Nitrogenase molybdenum iron protein domain"/>
    <property type="match status" value="2"/>
</dbReference>
<organism evidence="5">
    <name type="scientific">uncultured organism</name>
    <dbReference type="NCBI Taxonomy" id="155900"/>
    <lineage>
        <taxon>unclassified sequences</taxon>
        <taxon>environmental samples</taxon>
    </lineage>
</organism>
<dbReference type="PROSITE" id="PS50983">
    <property type="entry name" value="FE_B12_PBP"/>
    <property type="match status" value="1"/>
</dbReference>